<proteinExistence type="predicted"/>
<dbReference type="PANTHER" id="PTHR47478">
    <property type="match status" value="1"/>
</dbReference>
<dbReference type="Gene3D" id="3.40.50.1000">
    <property type="entry name" value="HAD superfamily/HAD-like"/>
    <property type="match status" value="1"/>
</dbReference>
<dbReference type="EMBL" id="MBTF01000001">
    <property type="protein sequence ID" value="OOQ62265.1"/>
    <property type="molecule type" value="Genomic_DNA"/>
</dbReference>
<dbReference type="Gene3D" id="1.10.150.520">
    <property type="match status" value="1"/>
</dbReference>
<protein>
    <recommendedName>
        <fullName evidence="3">Haloacid dehalogenase</fullName>
    </recommendedName>
</protein>
<sequence>MKRVLILDLDNTIYPVSSISNNLFDELFRMVDEHFGETGAHTAHQAKDALTRRPYQHVAEEFGFGPELKAKGLEMLSNVEFSQPMHAYPEYADLRNIALDKYLVTTGFTKLQLSKVKMLGIEADFKGVYVVDPAKSTQTKKDIFAMIMEENGYRTEDVLVIGDDPKSEIQAAIALGIDTFLFDPGDIHTDASVTYRGKDYKEVVEIVRGK</sequence>
<dbReference type="InterPro" id="IPR023214">
    <property type="entry name" value="HAD_sf"/>
</dbReference>
<reference evidence="1 2" key="1">
    <citation type="submission" date="2016-07" db="EMBL/GenBank/DDBJ databases">
        <title>Genomic analysis of zinc-resistant bacterium Mucilaginibacter pedocola TBZ30.</title>
        <authorList>
            <person name="Huang J."/>
            <person name="Tang J."/>
        </authorList>
    </citation>
    <scope>NUCLEOTIDE SEQUENCE [LARGE SCALE GENOMIC DNA]</scope>
    <source>
        <strain evidence="1 2">TBZ30</strain>
    </source>
</reference>
<dbReference type="SUPFAM" id="SSF56784">
    <property type="entry name" value="HAD-like"/>
    <property type="match status" value="1"/>
</dbReference>
<dbReference type="Proteomes" id="UP000189739">
    <property type="component" value="Unassembled WGS sequence"/>
</dbReference>
<dbReference type="STRING" id="1792845.BC343_00365"/>
<dbReference type="Pfam" id="PF00702">
    <property type="entry name" value="Hydrolase"/>
    <property type="match status" value="1"/>
</dbReference>
<accession>A0A1S9PMT5</accession>
<evidence type="ECO:0008006" key="3">
    <source>
        <dbReference type="Google" id="ProtNLM"/>
    </source>
</evidence>
<evidence type="ECO:0000313" key="1">
    <source>
        <dbReference type="EMBL" id="OOQ62265.1"/>
    </source>
</evidence>
<dbReference type="RefSeq" id="WP_143822017.1">
    <property type="nucleotide sequence ID" value="NZ_MBTF01000001.1"/>
</dbReference>
<dbReference type="InterPro" id="IPR036412">
    <property type="entry name" value="HAD-like_sf"/>
</dbReference>
<evidence type="ECO:0000313" key="2">
    <source>
        <dbReference type="Proteomes" id="UP000189739"/>
    </source>
</evidence>
<name>A0A1S9PMT5_9SPHI</name>
<dbReference type="AlphaFoldDB" id="A0A1S9PMT5"/>
<organism evidence="1 2">
    <name type="scientific">Mucilaginibacter pedocola</name>
    <dbReference type="NCBI Taxonomy" id="1792845"/>
    <lineage>
        <taxon>Bacteria</taxon>
        <taxon>Pseudomonadati</taxon>
        <taxon>Bacteroidota</taxon>
        <taxon>Sphingobacteriia</taxon>
        <taxon>Sphingobacteriales</taxon>
        <taxon>Sphingobacteriaceae</taxon>
        <taxon>Mucilaginibacter</taxon>
    </lineage>
</organism>
<keyword evidence="2" id="KW-1185">Reference proteome</keyword>
<dbReference type="PANTHER" id="PTHR47478:SF1">
    <property type="entry name" value="PYRIMIDINE 5'-NUCLEOTIDASE YJJG"/>
    <property type="match status" value="1"/>
</dbReference>
<gene>
    <name evidence="1" type="ORF">BC343_00365</name>
</gene>
<dbReference type="InterPro" id="IPR052550">
    <property type="entry name" value="Pyrimidine_5'-ntase_YjjG"/>
</dbReference>
<comment type="caution">
    <text evidence="1">The sequence shown here is derived from an EMBL/GenBank/DDBJ whole genome shotgun (WGS) entry which is preliminary data.</text>
</comment>
<dbReference type="OrthoDB" id="7059729at2"/>